<dbReference type="InterPro" id="IPR039422">
    <property type="entry name" value="MarR/SlyA-like"/>
</dbReference>
<reference evidence="2 3" key="1">
    <citation type="submission" date="2022-03" db="EMBL/GenBank/DDBJ databases">
        <title>Mucilaginibacter sp. isolated from the gut of Protaetia brevitarsis seulensis larvae.</title>
        <authorList>
            <person name="Won M."/>
            <person name="Kim S.-J."/>
            <person name="Kwon S.-W."/>
        </authorList>
    </citation>
    <scope>NUCLEOTIDE SEQUENCE [LARGE SCALE GENOMIC DNA]</scope>
    <source>
        <strain evidence="2 3">CFWR-12</strain>
    </source>
</reference>
<protein>
    <submittedName>
        <fullName evidence="2">MarR family transcriptional regulator</fullName>
    </submittedName>
</protein>
<name>A0ABY4BUW2_9MICO</name>
<organism evidence="2 3">
    <name type="scientific">Agromyces larvae</name>
    <dbReference type="NCBI Taxonomy" id="2929802"/>
    <lineage>
        <taxon>Bacteria</taxon>
        <taxon>Bacillati</taxon>
        <taxon>Actinomycetota</taxon>
        <taxon>Actinomycetes</taxon>
        <taxon>Micrococcales</taxon>
        <taxon>Microbacteriaceae</taxon>
        <taxon>Agromyces</taxon>
    </lineage>
</organism>
<evidence type="ECO:0000313" key="2">
    <source>
        <dbReference type="EMBL" id="UOE42684.1"/>
    </source>
</evidence>
<gene>
    <name evidence="2" type="ORF">MTO99_10805</name>
</gene>
<dbReference type="PRINTS" id="PR00598">
    <property type="entry name" value="HTHMARR"/>
</dbReference>
<dbReference type="SUPFAM" id="SSF46785">
    <property type="entry name" value="Winged helix' DNA-binding domain"/>
    <property type="match status" value="1"/>
</dbReference>
<dbReference type="Pfam" id="PF12802">
    <property type="entry name" value="MarR_2"/>
    <property type="match status" value="1"/>
</dbReference>
<proteinExistence type="predicted"/>
<dbReference type="PROSITE" id="PS50995">
    <property type="entry name" value="HTH_MARR_2"/>
    <property type="match status" value="1"/>
</dbReference>
<dbReference type="Proteomes" id="UP000832097">
    <property type="component" value="Chromosome"/>
</dbReference>
<dbReference type="EMBL" id="CP094528">
    <property type="protein sequence ID" value="UOE42684.1"/>
    <property type="molecule type" value="Genomic_DNA"/>
</dbReference>
<dbReference type="InterPro" id="IPR036388">
    <property type="entry name" value="WH-like_DNA-bd_sf"/>
</dbReference>
<dbReference type="PANTHER" id="PTHR33164">
    <property type="entry name" value="TRANSCRIPTIONAL REGULATOR, MARR FAMILY"/>
    <property type="match status" value="1"/>
</dbReference>
<evidence type="ECO:0000259" key="1">
    <source>
        <dbReference type="PROSITE" id="PS50995"/>
    </source>
</evidence>
<dbReference type="InterPro" id="IPR036390">
    <property type="entry name" value="WH_DNA-bd_sf"/>
</dbReference>
<dbReference type="SMART" id="SM00347">
    <property type="entry name" value="HTH_MARR"/>
    <property type="match status" value="1"/>
</dbReference>
<sequence>MAQADDDVDAIIDAWAEILPDLDLTPLDVMSRLRRVAIDLHRAREAAFAAAGLRVWEFDILSALRKAPGDGSMTPSELAKTTRTATGTITYRLDRLAARGLVSRTEHPDDQRSRLVAVLPEGRQRVEAAMRTLVGAESEMLSGLSRDQMATVIASLRIIAATAASGH</sequence>
<evidence type="ECO:0000313" key="3">
    <source>
        <dbReference type="Proteomes" id="UP000832097"/>
    </source>
</evidence>
<dbReference type="InterPro" id="IPR000835">
    <property type="entry name" value="HTH_MarR-typ"/>
</dbReference>
<accession>A0ABY4BUW2</accession>
<dbReference type="RefSeq" id="WP_243553616.1">
    <property type="nucleotide sequence ID" value="NZ_CP094528.1"/>
</dbReference>
<keyword evidence="3" id="KW-1185">Reference proteome</keyword>
<dbReference type="PANTHER" id="PTHR33164:SF104">
    <property type="entry name" value="TRANSCRIPTIONAL REGULATORY PROTEIN"/>
    <property type="match status" value="1"/>
</dbReference>
<dbReference type="Gene3D" id="1.10.10.10">
    <property type="entry name" value="Winged helix-like DNA-binding domain superfamily/Winged helix DNA-binding domain"/>
    <property type="match status" value="1"/>
</dbReference>
<feature type="domain" description="HTH marR-type" evidence="1">
    <location>
        <begin position="26"/>
        <end position="161"/>
    </location>
</feature>